<dbReference type="EMBL" id="OA885091">
    <property type="protein sequence ID" value="CAD7281653.1"/>
    <property type="molecule type" value="Genomic_DNA"/>
</dbReference>
<evidence type="ECO:0000259" key="5">
    <source>
        <dbReference type="Pfam" id="PF00441"/>
    </source>
</evidence>
<evidence type="ECO:0000256" key="2">
    <source>
        <dbReference type="ARBA" id="ARBA00022630"/>
    </source>
</evidence>
<gene>
    <name evidence="8" type="ORF">NMOB1V02_LOCUS9292</name>
</gene>
<dbReference type="SUPFAM" id="SSF47203">
    <property type="entry name" value="Acyl-CoA dehydrogenase C-terminal domain-like"/>
    <property type="match status" value="1"/>
</dbReference>
<dbReference type="OrthoDB" id="10251155at2759"/>
<evidence type="ECO:0000313" key="8">
    <source>
        <dbReference type="EMBL" id="CAD7281653.1"/>
    </source>
</evidence>
<dbReference type="InterPro" id="IPR052904">
    <property type="entry name" value="Acyl-CoA_dehydrogenase-like"/>
</dbReference>
<keyword evidence="2 4" id="KW-0285">Flavoprotein</keyword>
<feature type="domain" description="Acyl-CoA oxidase/dehydrogenase middle" evidence="6">
    <location>
        <begin position="271"/>
        <end position="376"/>
    </location>
</feature>
<name>A0A7R9BWD0_9CRUS</name>
<keyword evidence="3 4" id="KW-0274">FAD</keyword>
<dbReference type="InterPro" id="IPR036250">
    <property type="entry name" value="AcylCo_DH-like_C"/>
</dbReference>
<organism evidence="8">
    <name type="scientific">Notodromas monacha</name>
    <dbReference type="NCBI Taxonomy" id="399045"/>
    <lineage>
        <taxon>Eukaryota</taxon>
        <taxon>Metazoa</taxon>
        <taxon>Ecdysozoa</taxon>
        <taxon>Arthropoda</taxon>
        <taxon>Crustacea</taxon>
        <taxon>Oligostraca</taxon>
        <taxon>Ostracoda</taxon>
        <taxon>Podocopa</taxon>
        <taxon>Podocopida</taxon>
        <taxon>Cypridocopina</taxon>
        <taxon>Cypridoidea</taxon>
        <taxon>Cyprididae</taxon>
        <taxon>Notodromas</taxon>
    </lineage>
</organism>
<dbReference type="Proteomes" id="UP000678499">
    <property type="component" value="Unassembled WGS sequence"/>
</dbReference>
<accession>A0A7R9BWD0</accession>
<dbReference type="InterPro" id="IPR009075">
    <property type="entry name" value="AcylCo_DH/oxidase_C"/>
</dbReference>
<comment type="cofactor">
    <cofactor evidence="4">
        <name>FAD</name>
        <dbReference type="ChEBI" id="CHEBI:57692"/>
    </cofactor>
</comment>
<dbReference type="GO" id="GO:0003995">
    <property type="term" value="F:acyl-CoA dehydrogenase activity"/>
    <property type="evidence" value="ECO:0007669"/>
    <property type="project" value="TreeGrafter"/>
</dbReference>
<dbReference type="Pfam" id="PF18158">
    <property type="entry name" value="AidB_N"/>
    <property type="match status" value="1"/>
</dbReference>
<feature type="domain" description="Adaptive response protein AidB N-terminal" evidence="7">
    <location>
        <begin position="122"/>
        <end position="241"/>
    </location>
</feature>
<evidence type="ECO:0000313" key="9">
    <source>
        <dbReference type="Proteomes" id="UP000678499"/>
    </source>
</evidence>
<dbReference type="PANTHER" id="PTHR42707">
    <property type="entry name" value="ACYL-COA DEHYDROGENASE"/>
    <property type="match status" value="1"/>
</dbReference>
<keyword evidence="9" id="KW-1185">Reference proteome</keyword>
<reference evidence="8" key="1">
    <citation type="submission" date="2020-11" db="EMBL/GenBank/DDBJ databases">
        <authorList>
            <person name="Tran Van P."/>
        </authorList>
    </citation>
    <scope>NUCLEOTIDE SEQUENCE</scope>
</reference>
<dbReference type="SUPFAM" id="SSF56645">
    <property type="entry name" value="Acyl-CoA dehydrogenase NM domain-like"/>
    <property type="match status" value="1"/>
</dbReference>
<sequence length="626" mass="69516">MGVLPSHRPLAFGLTQLGRATSWLSFCRFILHSPDGGKRAVQLCSLEPLHFSGFVTPLQERFSCMFSSHSSHRPLAFGLTQLGRATSWLSFCRFILHSPDGGKRAVQLCSLEPLRFSGFVTPLRERFSCMVFEDVDADLLRFGERTGKELWALSRECERNQPSLVQFDAWGQRDDQVITCNAWKELKAIGAEEGIVGLAYQRKHGQWSRLHQIAKMFLFHPSSAFVTCPFAMTDGAAKTIEALQLRGVPEIKEAFSRLTSMDRSNFWTSGQWMTERGGGSDVANGTETIAIQQPGDGTRFKLYGYKWFSSAIDADVTFTLARIRDGDGNTSAGTKGLSMFFAKLRDEEGRLNNMEVMKLKNKLGTKQLPTAELLLDGLDAILVSEPGHGVASISQMLTVTRLHSAIGAISAARRLMQLCRDYSCRRSAFGMMIKDSPLHMLNLSSLEIQIRAGELFLLDVSRYLGADDVGLLQKDESILFRLLTPVLKAFYAKTMVNVCCELMEAFGGQGYIEDTGIPCLVRDAQVHSIWEGTTNVLSLDVLRVLAKTKGEVLLIFNERIKRMTLDVKNAVEKRGLSDCSEALVTATTSLLKTAASTSLDQMCFVVGASYFNGSYYIRSSERKTLV</sequence>
<evidence type="ECO:0000259" key="6">
    <source>
        <dbReference type="Pfam" id="PF02770"/>
    </source>
</evidence>
<protein>
    <recommendedName>
        <fullName evidence="10">Acyl-CoA dehydrogenase family member 11</fullName>
    </recommendedName>
</protein>
<feature type="domain" description="Acyl-CoA dehydrogenase/oxidase C-terminal" evidence="5">
    <location>
        <begin position="387"/>
        <end position="544"/>
    </location>
</feature>
<evidence type="ECO:0000256" key="1">
    <source>
        <dbReference type="ARBA" id="ARBA00009347"/>
    </source>
</evidence>
<evidence type="ECO:0000256" key="4">
    <source>
        <dbReference type="RuleBase" id="RU362125"/>
    </source>
</evidence>
<comment type="similarity">
    <text evidence="1 4">Belongs to the acyl-CoA dehydrogenase family.</text>
</comment>
<dbReference type="Gene3D" id="1.20.140.10">
    <property type="entry name" value="Butyryl-CoA Dehydrogenase, subunit A, domain 3"/>
    <property type="match status" value="1"/>
</dbReference>
<dbReference type="PANTHER" id="PTHR42707:SF2">
    <property type="entry name" value="ACD11 DEHYDROGENASE"/>
    <property type="match status" value="1"/>
</dbReference>
<dbReference type="Gene3D" id="6.10.250.600">
    <property type="match status" value="1"/>
</dbReference>
<dbReference type="InterPro" id="IPR041504">
    <property type="entry name" value="AidB_N"/>
</dbReference>
<keyword evidence="4" id="KW-0560">Oxidoreductase</keyword>
<dbReference type="InterPro" id="IPR009100">
    <property type="entry name" value="AcylCoA_DH/oxidase_NM_dom_sf"/>
</dbReference>
<dbReference type="Gene3D" id="2.40.110.20">
    <property type="match status" value="1"/>
</dbReference>
<proteinExistence type="inferred from homology"/>
<dbReference type="Pfam" id="PF02770">
    <property type="entry name" value="Acyl-CoA_dh_M"/>
    <property type="match status" value="1"/>
</dbReference>
<evidence type="ECO:0000256" key="3">
    <source>
        <dbReference type="ARBA" id="ARBA00022827"/>
    </source>
</evidence>
<dbReference type="InterPro" id="IPR006091">
    <property type="entry name" value="Acyl-CoA_Oxase/DH_mid-dom"/>
</dbReference>
<evidence type="ECO:0008006" key="10">
    <source>
        <dbReference type="Google" id="ProtNLM"/>
    </source>
</evidence>
<dbReference type="Pfam" id="PF00441">
    <property type="entry name" value="Acyl-CoA_dh_1"/>
    <property type="match status" value="1"/>
</dbReference>
<dbReference type="EMBL" id="CAJPEX010003054">
    <property type="protein sequence ID" value="CAG0921805.1"/>
    <property type="molecule type" value="Genomic_DNA"/>
</dbReference>
<dbReference type="AlphaFoldDB" id="A0A7R9BWD0"/>
<evidence type="ECO:0000259" key="7">
    <source>
        <dbReference type="Pfam" id="PF18158"/>
    </source>
</evidence>